<name>A0AAN9QAD1_CANGL</name>
<dbReference type="AlphaFoldDB" id="A0AAN9QAD1"/>
<dbReference type="PANTHER" id="PTHR48152">
    <property type="entry name" value="F1C9.34 PROTEIN"/>
    <property type="match status" value="1"/>
</dbReference>
<comment type="caution">
    <text evidence="1">The sequence shown here is derived from an EMBL/GenBank/DDBJ whole genome shotgun (WGS) entry which is preliminary data.</text>
</comment>
<evidence type="ECO:0000313" key="1">
    <source>
        <dbReference type="EMBL" id="KAK7323793.1"/>
    </source>
</evidence>
<dbReference type="EMBL" id="JAYMYQ010000006">
    <property type="protein sequence ID" value="KAK7323793.1"/>
    <property type="molecule type" value="Genomic_DNA"/>
</dbReference>
<evidence type="ECO:0000313" key="2">
    <source>
        <dbReference type="Proteomes" id="UP001367508"/>
    </source>
</evidence>
<keyword evidence="2" id="KW-1185">Reference proteome</keyword>
<organism evidence="1 2">
    <name type="scientific">Canavalia gladiata</name>
    <name type="common">Sword bean</name>
    <name type="synonym">Dolichos gladiatus</name>
    <dbReference type="NCBI Taxonomy" id="3824"/>
    <lineage>
        <taxon>Eukaryota</taxon>
        <taxon>Viridiplantae</taxon>
        <taxon>Streptophyta</taxon>
        <taxon>Embryophyta</taxon>
        <taxon>Tracheophyta</taxon>
        <taxon>Spermatophyta</taxon>
        <taxon>Magnoliopsida</taxon>
        <taxon>eudicotyledons</taxon>
        <taxon>Gunneridae</taxon>
        <taxon>Pentapetalae</taxon>
        <taxon>rosids</taxon>
        <taxon>fabids</taxon>
        <taxon>Fabales</taxon>
        <taxon>Fabaceae</taxon>
        <taxon>Papilionoideae</taxon>
        <taxon>50 kb inversion clade</taxon>
        <taxon>NPAAA clade</taxon>
        <taxon>indigoferoid/millettioid clade</taxon>
        <taxon>Phaseoleae</taxon>
        <taxon>Canavalia</taxon>
    </lineage>
</organism>
<sequence>MGVNVGIICCAYLDAYANGGGNFSRGIIDLGGLQVSQISTFNKIWGAYDGVDRTVRDSLCLNHQEYPKDSLHWVATPNPIRKDVSTNSSNPTLKQPVDYTLIWHSISLYGPIYVWLPTPPNGYKAVGHVVTITPAKPSFDKIKCVRLDLTDQCETNSWIWGLDTFNVYDVRPINRGIQAPGVKVGTFVAHRMGIVVPYLLLV</sequence>
<reference evidence="1 2" key="1">
    <citation type="submission" date="2024-01" db="EMBL/GenBank/DDBJ databases">
        <title>The genomes of 5 underutilized Papilionoideae crops provide insights into root nodulation and disease resistanc.</title>
        <authorList>
            <person name="Jiang F."/>
        </authorList>
    </citation>
    <scope>NUCLEOTIDE SEQUENCE [LARGE SCALE GENOMIC DNA]</scope>
    <source>
        <strain evidence="1">LVBAO_FW01</strain>
        <tissue evidence="1">Leaves</tissue>
    </source>
</reference>
<dbReference type="Proteomes" id="UP001367508">
    <property type="component" value="Unassembled WGS sequence"/>
</dbReference>
<protein>
    <submittedName>
        <fullName evidence="1">Uncharacterized protein</fullName>
    </submittedName>
</protein>
<gene>
    <name evidence="1" type="ORF">VNO77_27285</name>
</gene>
<dbReference type="Pfam" id="PF06101">
    <property type="entry name" value="Vps62"/>
    <property type="match status" value="1"/>
</dbReference>
<proteinExistence type="predicted"/>
<dbReference type="PANTHER" id="PTHR48152:SF3">
    <property type="entry name" value="DUF946 FAMILY PROTEIN (DUF946)"/>
    <property type="match status" value="1"/>
</dbReference>
<dbReference type="InterPro" id="IPR009291">
    <property type="entry name" value="Vps62"/>
</dbReference>
<accession>A0AAN9QAD1</accession>